<dbReference type="InterPro" id="IPR024775">
    <property type="entry name" value="DinB-like"/>
</dbReference>
<dbReference type="Proteomes" id="UP000245206">
    <property type="component" value="Unassembled WGS sequence"/>
</dbReference>
<protein>
    <recommendedName>
        <fullName evidence="1">DinB-like domain-containing protein</fullName>
    </recommendedName>
</protein>
<dbReference type="InterPro" id="IPR034660">
    <property type="entry name" value="DinB/YfiT-like"/>
</dbReference>
<proteinExistence type="predicted"/>
<feature type="domain" description="DinB-like" evidence="1">
    <location>
        <begin position="17"/>
        <end position="137"/>
    </location>
</feature>
<dbReference type="SUPFAM" id="SSF109854">
    <property type="entry name" value="DinB/YfiT-like putative metalloenzymes"/>
    <property type="match status" value="1"/>
</dbReference>
<dbReference type="Pfam" id="PF12867">
    <property type="entry name" value="DinB_2"/>
    <property type="match status" value="1"/>
</dbReference>
<dbReference type="Gene3D" id="1.20.120.450">
    <property type="entry name" value="dinb family like domain"/>
    <property type="match status" value="1"/>
</dbReference>
<evidence type="ECO:0000259" key="1">
    <source>
        <dbReference type="Pfam" id="PF12867"/>
    </source>
</evidence>
<organism evidence="2 3">
    <name type="scientific">Leptospira ellinghausenii</name>
    <dbReference type="NCBI Taxonomy" id="1917822"/>
    <lineage>
        <taxon>Bacteria</taxon>
        <taxon>Pseudomonadati</taxon>
        <taxon>Spirochaetota</taxon>
        <taxon>Spirochaetia</taxon>
        <taxon>Leptospirales</taxon>
        <taxon>Leptospiraceae</taxon>
        <taxon>Leptospira</taxon>
    </lineage>
</organism>
<dbReference type="OrthoDB" id="344594at2"/>
<name>A0A2P2DA94_9LEPT</name>
<gene>
    <name evidence="2" type="ORF">LPTSP2_08360</name>
</gene>
<accession>A0A2P2DA94</accession>
<dbReference type="PANTHER" id="PTHR39473:SF1">
    <property type="entry name" value="DINB-LIKE DOMAIN-CONTAINING PROTEIN"/>
    <property type="match status" value="1"/>
</dbReference>
<keyword evidence="3" id="KW-1185">Reference proteome</keyword>
<dbReference type="AlphaFoldDB" id="A0A2P2DA94"/>
<dbReference type="PANTHER" id="PTHR39473">
    <property type="match status" value="1"/>
</dbReference>
<reference evidence="3" key="1">
    <citation type="journal article" date="2019" name="Microbiol. Immunol.">
        <title>Molecular and phenotypic characterization of Leptospira johnsonii sp. nov., Leptospira ellinghausenii sp. nov. and Leptospira ryugenii sp. nov. isolated from soil and water in Japan.</title>
        <authorList>
            <person name="Masuzawa T."/>
            <person name="Saito M."/>
            <person name="Nakao R."/>
            <person name="Nikaido Y."/>
            <person name="Matsumoto M."/>
            <person name="Ogawa M."/>
            <person name="Yokoyama M."/>
            <person name="Hidaka Y."/>
            <person name="Tomita J."/>
            <person name="Sakakibara K."/>
            <person name="Suzuki K."/>
            <person name="Yasuda S."/>
            <person name="Sato H."/>
            <person name="Yamaguchi M."/>
            <person name="Yoshida S.I."/>
            <person name="Koizumi N."/>
            <person name="Kawamura Y."/>
        </authorList>
    </citation>
    <scope>NUCLEOTIDE SEQUENCE [LARGE SCALE GENOMIC DNA]</scope>
    <source>
        <strain evidence="3">E18</strain>
    </source>
</reference>
<dbReference type="EMBL" id="BFAZ01000005">
    <property type="protein sequence ID" value="GBF41559.1"/>
    <property type="molecule type" value="Genomic_DNA"/>
</dbReference>
<evidence type="ECO:0000313" key="2">
    <source>
        <dbReference type="EMBL" id="GBF41559.1"/>
    </source>
</evidence>
<evidence type="ECO:0000313" key="3">
    <source>
        <dbReference type="Proteomes" id="UP000245206"/>
    </source>
</evidence>
<comment type="caution">
    <text evidence="2">The sequence shown here is derived from an EMBL/GenBank/DDBJ whole genome shotgun (WGS) entry which is preliminary data.</text>
</comment>
<sequence length="168" mass="19349">MSSWGNDNGILLEQGIALLSSLSDRMYLQKQNNSESSVGEHIRHVIEHYQMFLEGIQIGHIDYDKRKRDPSLEENRLHAINRLHELFTFFETKYLPLGQILVSQNYNPDLPTPIVTSTVERELLFLVSHTVHHYAIIALILIEEEGVIPPYFGYSPATLYSKLQSKQV</sequence>